<accession>A0A2Z7C1B9</accession>
<keyword evidence="3" id="KW-1185">Reference proteome</keyword>
<keyword evidence="2" id="KW-0808">Transferase</keyword>
<evidence type="ECO:0000313" key="2">
    <source>
        <dbReference type="EMBL" id="KZV40735.1"/>
    </source>
</evidence>
<dbReference type="GO" id="GO:0016301">
    <property type="term" value="F:kinase activity"/>
    <property type="evidence" value="ECO:0007669"/>
    <property type="project" value="UniProtKB-KW"/>
</dbReference>
<dbReference type="AlphaFoldDB" id="A0A2Z7C1B9"/>
<name>A0A2Z7C1B9_9LAMI</name>
<feature type="region of interest" description="Disordered" evidence="1">
    <location>
        <begin position="100"/>
        <end position="120"/>
    </location>
</feature>
<sequence>MASAYYSNTQQIDFESVLAMDDPVVKKKRTMKKKSGSSKVNLEIVVVAHEAVPIQMVESSTAAPAAEGIFAQPAAEDEIPADPPADEVAGVTVDEVAADAGANEGTTDDNSTRVNEPTSEPAVADIVNEEPSTADEVDDIIEQVLADTAQIIVDEEDQVVRTSGEGNQPAGTAEERHWFDLPYDDLIARWDAERPVVTASDTDEEVESMDVGAAGGDQEVQFSVEEPEDMEMNDELIDADEKMSLDEIILTIPAELPLPSSEREVTKITIGTEIKIPGVDEKTWYLDSLPQIPVDNKGKEPLQLIDPIKGKPPQENYYLICADINLLVQLREKIIDEDVLERYLAGVLAPGSDQFHRETGTSTIGGGSSPNPVHDWNHGSFATANGGGTAARVARLRPRGVWEKGGLAATSVGFVMQECFPCSPRSSITILMMGLNRPNGPGSGPVPYEHSVHFHHRGFIIIPIADQIGPIYSVHKTEHYDAKTIFHTT</sequence>
<evidence type="ECO:0000256" key="1">
    <source>
        <dbReference type="SAM" id="MobiDB-lite"/>
    </source>
</evidence>
<evidence type="ECO:0000313" key="3">
    <source>
        <dbReference type="Proteomes" id="UP000250235"/>
    </source>
</evidence>
<organism evidence="2 3">
    <name type="scientific">Dorcoceras hygrometricum</name>
    <dbReference type="NCBI Taxonomy" id="472368"/>
    <lineage>
        <taxon>Eukaryota</taxon>
        <taxon>Viridiplantae</taxon>
        <taxon>Streptophyta</taxon>
        <taxon>Embryophyta</taxon>
        <taxon>Tracheophyta</taxon>
        <taxon>Spermatophyta</taxon>
        <taxon>Magnoliopsida</taxon>
        <taxon>eudicotyledons</taxon>
        <taxon>Gunneridae</taxon>
        <taxon>Pentapetalae</taxon>
        <taxon>asterids</taxon>
        <taxon>lamiids</taxon>
        <taxon>Lamiales</taxon>
        <taxon>Gesneriaceae</taxon>
        <taxon>Didymocarpoideae</taxon>
        <taxon>Trichosporeae</taxon>
        <taxon>Loxocarpinae</taxon>
        <taxon>Dorcoceras</taxon>
    </lineage>
</organism>
<proteinExistence type="predicted"/>
<feature type="compositionally biased region" description="Polar residues" evidence="1">
    <location>
        <begin position="104"/>
        <end position="118"/>
    </location>
</feature>
<feature type="region of interest" description="Disordered" evidence="1">
    <location>
        <begin position="356"/>
        <end position="379"/>
    </location>
</feature>
<keyword evidence="2" id="KW-0675">Receptor</keyword>
<protein>
    <submittedName>
        <fullName evidence="2">Putative receptor-like protein kinase</fullName>
    </submittedName>
</protein>
<gene>
    <name evidence="2" type="ORF">F511_14775</name>
</gene>
<keyword evidence="2" id="KW-0418">Kinase</keyword>
<dbReference type="Proteomes" id="UP000250235">
    <property type="component" value="Unassembled WGS sequence"/>
</dbReference>
<reference evidence="2 3" key="1">
    <citation type="journal article" date="2015" name="Proc. Natl. Acad. Sci. U.S.A.">
        <title>The resurrection genome of Boea hygrometrica: A blueprint for survival of dehydration.</title>
        <authorList>
            <person name="Xiao L."/>
            <person name="Yang G."/>
            <person name="Zhang L."/>
            <person name="Yang X."/>
            <person name="Zhao S."/>
            <person name="Ji Z."/>
            <person name="Zhou Q."/>
            <person name="Hu M."/>
            <person name="Wang Y."/>
            <person name="Chen M."/>
            <person name="Xu Y."/>
            <person name="Jin H."/>
            <person name="Xiao X."/>
            <person name="Hu G."/>
            <person name="Bao F."/>
            <person name="Hu Y."/>
            <person name="Wan P."/>
            <person name="Li L."/>
            <person name="Deng X."/>
            <person name="Kuang T."/>
            <person name="Xiang C."/>
            <person name="Zhu J.K."/>
            <person name="Oliver M.J."/>
            <person name="He Y."/>
        </authorList>
    </citation>
    <scope>NUCLEOTIDE SEQUENCE [LARGE SCALE GENOMIC DNA]</scope>
    <source>
        <strain evidence="3">cv. XS01</strain>
    </source>
</reference>
<dbReference type="EMBL" id="KQ999878">
    <property type="protein sequence ID" value="KZV40735.1"/>
    <property type="molecule type" value="Genomic_DNA"/>
</dbReference>